<dbReference type="eggNOG" id="ENOG502TIHP">
    <property type="taxonomic scope" value="Eukaryota"/>
</dbReference>
<feature type="domain" description="DUF38" evidence="2">
    <location>
        <begin position="143"/>
        <end position="237"/>
    </location>
</feature>
<evidence type="ECO:0000259" key="2">
    <source>
        <dbReference type="Pfam" id="PF01827"/>
    </source>
</evidence>
<sequence>MLAQPTWQGIPVEVKKDIVELLDYKSRFRLRVCSKIDKALVDGSPFHISQILFHVTDPFAYCFLLVTNQGIEVRITTNAVEHFVNIFMQKRSVVAEVKIVCSAQSWLINRTKEVDTPLIRLIDMIELLGPNFKTRTRKIDLFIRGMEEYYYLEVLQLFDPKFLESITLSRGISRGTLEKMTEFDVWKSAKELHSQFVQNISVDWILHMEKIVVFFEKITGKDVDKLIKSFITRKDIERGFGFQLRHGNTLSLRKIPCLNELNKDRRRTRRNYVYYTQHFPTTNKELFFFVKISNQTITGSACCASNYIEDFYSCHPRYHGPVLDIRECDQRQRTFFKQGHIVCAERRQRVREQAVFDNYGDYSQYGSYSIRPVNFTEKKDVVNKHSEPAAQAIPFNPDASLYIPSSPSAV</sequence>
<dbReference type="PANTHER" id="PTHR23015:SF24">
    <property type="entry name" value="DUF38 DOMAIN-CONTAINING PROTEIN"/>
    <property type="match status" value="1"/>
</dbReference>
<evidence type="ECO:0008006" key="5">
    <source>
        <dbReference type="Google" id="ProtNLM"/>
    </source>
</evidence>
<dbReference type="Pfam" id="PF00646">
    <property type="entry name" value="F-box"/>
    <property type="match status" value="1"/>
</dbReference>
<protein>
    <recommendedName>
        <fullName evidence="5">F-box domain-containing protein</fullName>
    </recommendedName>
</protein>
<organism evidence="4">
    <name type="scientific">Caenorhabditis brenneri</name>
    <name type="common">Nematode worm</name>
    <dbReference type="NCBI Taxonomy" id="135651"/>
    <lineage>
        <taxon>Eukaryota</taxon>
        <taxon>Metazoa</taxon>
        <taxon>Ecdysozoa</taxon>
        <taxon>Nematoda</taxon>
        <taxon>Chromadorea</taxon>
        <taxon>Rhabditida</taxon>
        <taxon>Rhabditina</taxon>
        <taxon>Rhabditomorpha</taxon>
        <taxon>Rhabditoidea</taxon>
        <taxon>Rhabditidae</taxon>
        <taxon>Peloderinae</taxon>
        <taxon>Caenorhabditis</taxon>
    </lineage>
</organism>
<evidence type="ECO:0000313" key="4">
    <source>
        <dbReference type="Proteomes" id="UP000008068"/>
    </source>
</evidence>
<dbReference type="InterPro" id="IPR001810">
    <property type="entry name" value="F-box_dom"/>
</dbReference>
<dbReference type="AlphaFoldDB" id="G0NEL5"/>
<feature type="domain" description="F-box" evidence="1">
    <location>
        <begin position="7"/>
        <end position="48"/>
    </location>
</feature>
<evidence type="ECO:0000259" key="1">
    <source>
        <dbReference type="Pfam" id="PF00646"/>
    </source>
</evidence>
<dbReference type="PANTHER" id="PTHR23015">
    <property type="entry name" value="UNCHARACTERIZED C.ELEGANS PROTEIN"/>
    <property type="match status" value="1"/>
</dbReference>
<dbReference type="InterPro" id="IPR040161">
    <property type="entry name" value="FB224"/>
</dbReference>
<dbReference type="OrthoDB" id="5799177at2759"/>
<name>G0NEL5_CAEBE</name>
<gene>
    <name evidence="3" type="ORF">CAEBREN_01643</name>
</gene>
<dbReference type="Proteomes" id="UP000008068">
    <property type="component" value="Unassembled WGS sequence"/>
</dbReference>
<dbReference type="GO" id="GO:0045087">
    <property type="term" value="P:innate immune response"/>
    <property type="evidence" value="ECO:0007669"/>
    <property type="project" value="TreeGrafter"/>
</dbReference>
<proteinExistence type="predicted"/>
<keyword evidence="4" id="KW-1185">Reference proteome</keyword>
<dbReference type="HOGENOM" id="CLU_055882_0_0_1"/>
<evidence type="ECO:0000313" key="3">
    <source>
        <dbReference type="EMBL" id="EGT58883.1"/>
    </source>
</evidence>
<accession>G0NEL5</accession>
<dbReference type="Pfam" id="PF01827">
    <property type="entry name" value="FTH"/>
    <property type="match status" value="1"/>
</dbReference>
<dbReference type="EMBL" id="GL379873">
    <property type="protein sequence ID" value="EGT58883.1"/>
    <property type="molecule type" value="Genomic_DNA"/>
</dbReference>
<dbReference type="InterPro" id="IPR002900">
    <property type="entry name" value="DUF38/FTH_CAE_spp"/>
</dbReference>
<dbReference type="InParanoid" id="G0NEL5"/>
<dbReference type="OMA" id="QIDICRI"/>
<reference evidence="4" key="1">
    <citation type="submission" date="2011-07" db="EMBL/GenBank/DDBJ databases">
        <authorList>
            <consortium name="Caenorhabditis brenneri Sequencing and Analysis Consortium"/>
            <person name="Wilson R.K."/>
        </authorList>
    </citation>
    <scope>NUCLEOTIDE SEQUENCE [LARGE SCALE GENOMIC DNA]</scope>
    <source>
        <strain evidence="4">PB2801</strain>
    </source>
</reference>